<dbReference type="Gene3D" id="1.10.540.10">
    <property type="entry name" value="Acyl-CoA dehydrogenase/oxidase, N-terminal domain"/>
    <property type="match status" value="1"/>
</dbReference>
<dbReference type="EMBL" id="LAZR01004012">
    <property type="protein sequence ID" value="KKN12619.1"/>
    <property type="molecule type" value="Genomic_DNA"/>
</dbReference>
<dbReference type="CDD" id="cd00567">
    <property type="entry name" value="ACAD"/>
    <property type="match status" value="1"/>
</dbReference>
<dbReference type="PANTHER" id="PTHR43884:SF12">
    <property type="entry name" value="ISOVALERYL-COA DEHYDROGENASE, MITOCHONDRIAL-RELATED"/>
    <property type="match status" value="1"/>
</dbReference>
<dbReference type="Pfam" id="PF02770">
    <property type="entry name" value="Acyl-CoA_dh_M"/>
    <property type="match status" value="1"/>
</dbReference>
<proteinExistence type="inferred from homology"/>
<dbReference type="Gene3D" id="2.40.110.10">
    <property type="entry name" value="Butyryl-CoA Dehydrogenase, subunit A, domain 2"/>
    <property type="match status" value="1"/>
</dbReference>
<dbReference type="SUPFAM" id="SSF47203">
    <property type="entry name" value="Acyl-CoA dehydrogenase C-terminal domain-like"/>
    <property type="match status" value="1"/>
</dbReference>
<gene>
    <name evidence="8" type="ORF">LCGC14_1014620</name>
</gene>
<protein>
    <recommendedName>
        <fullName evidence="9">Acyl-CoA dehydrogenase</fullName>
    </recommendedName>
</protein>
<dbReference type="InterPro" id="IPR037069">
    <property type="entry name" value="AcylCoA_DH/ox_N_sf"/>
</dbReference>
<dbReference type="PANTHER" id="PTHR43884">
    <property type="entry name" value="ACYL-COA DEHYDROGENASE"/>
    <property type="match status" value="1"/>
</dbReference>
<keyword evidence="3" id="KW-0285">Flavoprotein</keyword>
<evidence type="ECO:0000259" key="7">
    <source>
        <dbReference type="Pfam" id="PF02771"/>
    </source>
</evidence>
<evidence type="ECO:0000256" key="2">
    <source>
        <dbReference type="ARBA" id="ARBA00009347"/>
    </source>
</evidence>
<dbReference type="InterPro" id="IPR036250">
    <property type="entry name" value="AcylCo_DH-like_C"/>
</dbReference>
<dbReference type="InterPro" id="IPR006089">
    <property type="entry name" value="Acyl-CoA_DH_CS"/>
</dbReference>
<organism evidence="8">
    <name type="scientific">marine sediment metagenome</name>
    <dbReference type="NCBI Taxonomy" id="412755"/>
    <lineage>
        <taxon>unclassified sequences</taxon>
        <taxon>metagenomes</taxon>
        <taxon>ecological metagenomes</taxon>
    </lineage>
</organism>
<keyword evidence="4" id="KW-0274">FAD</keyword>
<reference evidence="8" key="1">
    <citation type="journal article" date="2015" name="Nature">
        <title>Complex archaea that bridge the gap between prokaryotes and eukaryotes.</title>
        <authorList>
            <person name="Spang A."/>
            <person name="Saw J.H."/>
            <person name="Jorgensen S.L."/>
            <person name="Zaremba-Niedzwiedzka K."/>
            <person name="Martijn J."/>
            <person name="Lind A.E."/>
            <person name="van Eijk R."/>
            <person name="Schleper C."/>
            <person name="Guy L."/>
            <person name="Ettema T.J."/>
        </authorList>
    </citation>
    <scope>NUCLEOTIDE SEQUENCE</scope>
</reference>
<dbReference type="InterPro" id="IPR009100">
    <property type="entry name" value="AcylCoA_DH/oxidase_NM_dom_sf"/>
</dbReference>
<dbReference type="InterPro" id="IPR046373">
    <property type="entry name" value="Acyl-CoA_Oxase/DH_mid-dom_sf"/>
</dbReference>
<evidence type="ECO:0000256" key="1">
    <source>
        <dbReference type="ARBA" id="ARBA00001974"/>
    </source>
</evidence>
<dbReference type="Pfam" id="PF00441">
    <property type="entry name" value="Acyl-CoA_dh_1"/>
    <property type="match status" value="1"/>
</dbReference>
<dbReference type="GO" id="GO:0003995">
    <property type="term" value="F:acyl-CoA dehydrogenase activity"/>
    <property type="evidence" value="ECO:0007669"/>
    <property type="project" value="InterPro"/>
</dbReference>
<dbReference type="SUPFAM" id="SSF56645">
    <property type="entry name" value="Acyl-CoA dehydrogenase NM domain-like"/>
    <property type="match status" value="1"/>
</dbReference>
<comment type="caution">
    <text evidence="8">The sequence shown here is derived from an EMBL/GenBank/DDBJ whole genome shotgun (WGS) entry which is preliminary data.</text>
</comment>
<comment type="similarity">
    <text evidence="2">Belongs to the acyl-CoA dehydrogenase family.</text>
</comment>
<sequence>MDKNFLEYIQEFKNVLKNVFHERYDIEQFSKERGMPSVVLRDIMAESPLSVAIPENYGGRGLKVNECLSMLSAASYESLALSLTFGINIALFLEPIAKYANASVKDDIFKRFLEKQNMGGLMITEPDFGSDALGMETYNEKVGDGYVVKGTKHWQGLTGMADYWLIASREKNSKGNLNRDIDFFICDVSRPNQQIVVEEYYDNLGLYMIPYGKNRVDIQVPSQYKLEPKTSGIKMMLDILHRSRMQFPGMALGFIKRMLDESIKQCTSRIVGGKKLIELDQVQYQISKIQSAFTVASAMCFRSSSHSGIDNDLSDEGVEANVMKAYVTDLMQEAAQTATQLYGSEGFKMENIGGRGIMDSRAFQIFEGSNEMLYTQIAELIGKHMKRKNEFNIYSFLKDFSLTDKSYTYFKNEVGFSFTLGLKQRKMIDLGKIFSRIISLNFVLDMEDKGFRKDLTSNCSAIIKHNVSNLANSFHSPNTVVQVDDYHENSLWYDFV</sequence>
<comment type="cofactor">
    <cofactor evidence="1">
        <name>FAD</name>
        <dbReference type="ChEBI" id="CHEBI:57692"/>
    </cofactor>
</comment>
<dbReference type="InterPro" id="IPR006091">
    <property type="entry name" value="Acyl-CoA_Oxase/DH_mid-dom"/>
</dbReference>
<dbReference type="PROSITE" id="PS00073">
    <property type="entry name" value="ACYL_COA_DH_2"/>
    <property type="match status" value="1"/>
</dbReference>
<feature type="domain" description="Acyl-CoA dehydrogenase/oxidase N-terminal" evidence="7">
    <location>
        <begin position="26"/>
        <end position="113"/>
    </location>
</feature>
<dbReference type="AlphaFoldDB" id="A0A0F9N3M5"/>
<accession>A0A0F9N3M5</accession>
<evidence type="ECO:0000256" key="4">
    <source>
        <dbReference type="ARBA" id="ARBA00022827"/>
    </source>
</evidence>
<dbReference type="InterPro" id="IPR009075">
    <property type="entry name" value="AcylCo_DH/oxidase_C"/>
</dbReference>
<feature type="domain" description="Acyl-CoA oxidase/dehydrogenase middle" evidence="6">
    <location>
        <begin position="121"/>
        <end position="212"/>
    </location>
</feature>
<evidence type="ECO:0008006" key="9">
    <source>
        <dbReference type="Google" id="ProtNLM"/>
    </source>
</evidence>
<feature type="domain" description="Acyl-CoA dehydrogenase/oxidase C-terminal" evidence="5">
    <location>
        <begin position="231"/>
        <end position="379"/>
    </location>
</feature>
<name>A0A0F9N3M5_9ZZZZ</name>
<evidence type="ECO:0000313" key="8">
    <source>
        <dbReference type="EMBL" id="KKN12619.1"/>
    </source>
</evidence>
<dbReference type="InterPro" id="IPR013786">
    <property type="entry name" value="AcylCoA_DH/ox_N"/>
</dbReference>
<evidence type="ECO:0000259" key="5">
    <source>
        <dbReference type="Pfam" id="PF00441"/>
    </source>
</evidence>
<dbReference type="GO" id="GO:0050660">
    <property type="term" value="F:flavin adenine dinucleotide binding"/>
    <property type="evidence" value="ECO:0007669"/>
    <property type="project" value="InterPro"/>
</dbReference>
<dbReference type="Gene3D" id="1.20.140.10">
    <property type="entry name" value="Butyryl-CoA Dehydrogenase, subunit A, domain 3"/>
    <property type="match status" value="1"/>
</dbReference>
<evidence type="ECO:0000259" key="6">
    <source>
        <dbReference type="Pfam" id="PF02770"/>
    </source>
</evidence>
<evidence type="ECO:0000256" key="3">
    <source>
        <dbReference type="ARBA" id="ARBA00022630"/>
    </source>
</evidence>
<dbReference type="Pfam" id="PF02771">
    <property type="entry name" value="Acyl-CoA_dh_N"/>
    <property type="match status" value="1"/>
</dbReference>